<protein>
    <submittedName>
        <fullName evidence="2">Uncharacterized protein (DUF2236 family)</fullName>
    </submittedName>
</protein>
<dbReference type="Proteomes" id="UP000255355">
    <property type="component" value="Unassembled WGS sequence"/>
</dbReference>
<organism evidence="2 3">
    <name type="scientific">Nocardia mexicana</name>
    <dbReference type="NCBI Taxonomy" id="279262"/>
    <lineage>
        <taxon>Bacteria</taxon>
        <taxon>Bacillati</taxon>
        <taxon>Actinomycetota</taxon>
        <taxon>Actinomycetes</taxon>
        <taxon>Mycobacteriales</taxon>
        <taxon>Nocardiaceae</taxon>
        <taxon>Nocardia</taxon>
    </lineage>
</organism>
<evidence type="ECO:0000313" key="2">
    <source>
        <dbReference type="EMBL" id="RDI55612.1"/>
    </source>
</evidence>
<dbReference type="InterPro" id="IPR018713">
    <property type="entry name" value="MPAB/Lcp_cat_dom"/>
</dbReference>
<feature type="domain" description="ER-bound oxygenase mpaB/mpaB'/Rubber oxygenase catalytic" evidence="1">
    <location>
        <begin position="9"/>
        <end position="244"/>
    </location>
</feature>
<dbReference type="RefSeq" id="WP_068029140.1">
    <property type="nucleotide sequence ID" value="NZ_QQAZ01000001.1"/>
</dbReference>
<dbReference type="OrthoDB" id="3456672at2"/>
<sequence length="279" mass="31489">MNSDSLLRHYAADARSLLPGATAGVLQLMYPQLGAGVEEHSDFFAEPFGRIVRSVPQIWATILEPDAAARGRHIRDLHRDIGGVDRQGRRYHALQPDTFWWAHATFTWEIFRAVELFHPETLTRADEERLYRDTVRWYEGYGLSMRPVPPDYRSFRIRFDEICSGTLELTPTAARALDIGARGSAADLLPVLPRPLVRAADGLITPPARILLFGCLPDPVRTRFAIPWTRADRVRFAALTAAVRGGARLVPHPVNRWGVRTALRYVGAYTRPDRYRPAA</sequence>
<accession>A0A370HF03</accession>
<keyword evidence="3" id="KW-1185">Reference proteome</keyword>
<comment type="caution">
    <text evidence="2">The sequence shown here is derived from an EMBL/GenBank/DDBJ whole genome shotgun (WGS) entry which is preliminary data.</text>
</comment>
<proteinExistence type="predicted"/>
<dbReference type="STRING" id="1210089.GCA_001613165_06700"/>
<name>A0A370HF03_9NOCA</name>
<dbReference type="AlphaFoldDB" id="A0A370HF03"/>
<dbReference type="Pfam" id="PF09995">
    <property type="entry name" value="MPAB_Lcp_cat"/>
    <property type="match status" value="1"/>
</dbReference>
<dbReference type="PANTHER" id="PTHR36151:SF3">
    <property type="entry name" value="ER-BOUND OXYGENASE MPAB_MPAB'_RUBBER OXYGENASE CATALYTIC DOMAIN-CONTAINING PROTEIN"/>
    <property type="match status" value="1"/>
</dbReference>
<reference evidence="2 3" key="1">
    <citation type="submission" date="2018-07" db="EMBL/GenBank/DDBJ databases">
        <title>Genomic Encyclopedia of Type Strains, Phase IV (KMG-IV): sequencing the most valuable type-strain genomes for metagenomic binning, comparative biology and taxonomic classification.</title>
        <authorList>
            <person name="Goeker M."/>
        </authorList>
    </citation>
    <scope>NUCLEOTIDE SEQUENCE [LARGE SCALE GENOMIC DNA]</scope>
    <source>
        <strain evidence="2 3">DSM 44952</strain>
    </source>
</reference>
<evidence type="ECO:0000313" key="3">
    <source>
        <dbReference type="Proteomes" id="UP000255355"/>
    </source>
</evidence>
<evidence type="ECO:0000259" key="1">
    <source>
        <dbReference type="Pfam" id="PF09995"/>
    </source>
</evidence>
<dbReference type="EMBL" id="QQAZ01000001">
    <property type="protein sequence ID" value="RDI55612.1"/>
    <property type="molecule type" value="Genomic_DNA"/>
</dbReference>
<dbReference type="PANTHER" id="PTHR36151">
    <property type="entry name" value="BLR2777 PROTEIN"/>
    <property type="match status" value="1"/>
</dbReference>
<dbReference type="GO" id="GO:0016491">
    <property type="term" value="F:oxidoreductase activity"/>
    <property type="evidence" value="ECO:0007669"/>
    <property type="project" value="InterPro"/>
</dbReference>
<gene>
    <name evidence="2" type="ORF">DFR68_101446</name>
</gene>